<keyword evidence="3" id="KW-1185">Reference proteome</keyword>
<evidence type="ECO:0000313" key="3">
    <source>
        <dbReference type="Proteomes" id="UP000721415"/>
    </source>
</evidence>
<evidence type="ECO:0000256" key="1">
    <source>
        <dbReference type="SAM" id="Phobius"/>
    </source>
</evidence>
<dbReference type="RefSeq" id="WP_197114966.1">
    <property type="nucleotide sequence ID" value="NZ_JACBXQ010000002.1"/>
</dbReference>
<dbReference type="InterPro" id="IPR025531">
    <property type="entry name" value="DUF4418"/>
</dbReference>
<feature type="transmembrane region" description="Helical" evidence="1">
    <location>
        <begin position="72"/>
        <end position="93"/>
    </location>
</feature>
<dbReference type="Pfam" id="PF14387">
    <property type="entry name" value="DUF4418"/>
    <property type="match status" value="1"/>
</dbReference>
<reference evidence="2 3" key="1">
    <citation type="submission" date="2020-07" db="EMBL/GenBank/DDBJ databases">
        <title>Facklamia lactis sp. nov., isolated from raw milk.</title>
        <authorList>
            <person name="Doll E.V."/>
            <person name="Huptas C."/>
            <person name="Staib L."/>
            <person name="Wenning M."/>
            <person name="Scherer S."/>
        </authorList>
    </citation>
    <scope>NUCLEOTIDE SEQUENCE [LARGE SCALE GENOMIC DNA]</scope>
    <source>
        <strain evidence="2 3">DSM 111018</strain>
    </source>
</reference>
<keyword evidence="1" id="KW-1133">Transmembrane helix</keyword>
<comment type="caution">
    <text evidence="2">The sequence shown here is derived from an EMBL/GenBank/DDBJ whole genome shotgun (WGS) entry which is preliminary data.</text>
</comment>
<organism evidence="2 3">
    <name type="scientific">Facklamia lactis</name>
    <dbReference type="NCBI Taxonomy" id="2749967"/>
    <lineage>
        <taxon>Bacteria</taxon>
        <taxon>Bacillati</taxon>
        <taxon>Bacillota</taxon>
        <taxon>Bacilli</taxon>
        <taxon>Lactobacillales</taxon>
        <taxon>Aerococcaceae</taxon>
        <taxon>Facklamia</taxon>
    </lineage>
</organism>
<proteinExistence type="predicted"/>
<feature type="transmembrane region" description="Helical" evidence="1">
    <location>
        <begin position="105"/>
        <end position="127"/>
    </location>
</feature>
<name>A0ABS0LPG1_9LACT</name>
<keyword evidence="1" id="KW-0472">Membrane</keyword>
<sequence length="136" mass="14890">MKKYKWVGMVTLVIGILLLIALFTFAVPCTAAEGEKPMKCYWTHQAMKGIAMVVGGIGIGQILQKYFVGIKALAWANLLVSILGIALVTFLIGTCMKEQMICNLYLKPTGLIVMGINAIMSMIVLLMKDQSPSYID</sequence>
<dbReference type="EMBL" id="JACBXQ010000002">
    <property type="protein sequence ID" value="MBG9986045.1"/>
    <property type="molecule type" value="Genomic_DNA"/>
</dbReference>
<feature type="transmembrane region" description="Helical" evidence="1">
    <location>
        <begin position="41"/>
        <end position="60"/>
    </location>
</feature>
<gene>
    <name evidence="2" type="ORF">HZY91_03950</name>
</gene>
<protein>
    <submittedName>
        <fullName evidence="2">DUF4418 family protein</fullName>
    </submittedName>
</protein>
<accession>A0ABS0LPG1</accession>
<dbReference type="Proteomes" id="UP000721415">
    <property type="component" value="Unassembled WGS sequence"/>
</dbReference>
<evidence type="ECO:0000313" key="2">
    <source>
        <dbReference type="EMBL" id="MBG9986045.1"/>
    </source>
</evidence>
<keyword evidence="1" id="KW-0812">Transmembrane</keyword>